<protein>
    <submittedName>
        <fullName evidence="1">Uncharacterized protein</fullName>
    </submittedName>
</protein>
<evidence type="ECO:0000313" key="1">
    <source>
        <dbReference type="EMBL" id="ORZ21617.1"/>
    </source>
</evidence>
<keyword evidence="2" id="KW-1185">Reference proteome</keyword>
<evidence type="ECO:0000313" key="2">
    <source>
        <dbReference type="Proteomes" id="UP000193560"/>
    </source>
</evidence>
<sequence>MSFLVLFQLLHPLYKAQQLYLIPSFLLFYHSSDPSFVLLYSFFLGGEFTSIKANLTMYIFYRFCLLMYYI</sequence>
<gene>
    <name evidence="1" type="ORF">BCR42DRAFT_407936</name>
</gene>
<dbReference type="EMBL" id="MCGE01000005">
    <property type="protein sequence ID" value="ORZ21617.1"/>
    <property type="molecule type" value="Genomic_DNA"/>
</dbReference>
<reference evidence="1 2" key="1">
    <citation type="submission" date="2016-07" db="EMBL/GenBank/DDBJ databases">
        <title>Pervasive Adenine N6-methylation of Active Genes in Fungi.</title>
        <authorList>
            <consortium name="DOE Joint Genome Institute"/>
            <person name="Mondo S.J."/>
            <person name="Dannebaum R.O."/>
            <person name="Kuo R.C."/>
            <person name="Labutti K."/>
            <person name="Haridas S."/>
            <person name="Kuo A."/>
            <person name="Salamov A."/>
            <person name="Ahrendt S.R."/>
            <person name="Lipzen A."/>
            <person name="Sullivan W."/>
            <person name="Andreopoulos W.B."/>
            <person name="Clum A."/>
            <person name="Lindquist E."/>
            <person name="Daum C."/>
            <person name="Ramamoorthy G.K."/>
            <person name="Gryganskyi A."/>
            <person name="Culley D."/>
            <person name="Magnuson J.K."/>
            <person name="James T.Y."/>
            <person name="O'Malley M.A."/>
            <person name="Stajich J.E."/>
            <person name="Spatafora J.W."/>
            <person name="Visel A."/>
            <person name="Grigoriev I.V."/>
        </authorList>
    </citation>
    <scope>NUCLEOTIDE SEQUENCE [LARGE SCALE GENOMIC DNA]</scope>
    <source>
        <strain evidence="1 2">NRRL 1336</strain>
    </source>
</reference>
<dbReference type="Proteomes" id="UP000193560">
    <property type="component" value="Unassembled WGS sequence"/>
</dbReference>
<dbReference type="AlphaFoldDB" id="A0A1X2ISU4"/>
<name>A0A1X2ISU4_9FUNG</name>
<proteinExistence type="predicted"/>
<organism evidence="1 2">
    <name type="scientific">Absidia repens</name>
    <dbReference type="NCBI Taxonomy" id="90262"/>
    <lineage>
        <taxon>Eukaryota</taxon>
        <taxon>Fungi</taxon>
        <taxon>Fungi incertae sedis</taxon>
        <taxon>Mucoromycota</taxon>
        <taxon>Mucoromycotina</taxon>
        <taxon>Mucoromycetes</taxon>
        <taxon>Mucorales</taxon>
        <taxon>Cunninghamellaceae</taxon>
        <taxon>Absidia</taxon>
    </lineage>
</organism>
<dbReference type="OrthoDB" id="2405412at2759"/>
<comment type="caution">
    <text evidence="1">The sequence shown here is derived from an EMBL/GenBank/DDBJ whole genome shotgun (WGS) entry which is preliminary data.</text>
</comment>
<accession>A0A1X2ISU4</accession>